<feature type="domain" description="ENTH" evidence="2">
    <location>
        <begin position="28"/>
        <end position="161"/>
    </location>
</feature>
<dbReference type="SUPFAM" id="SSF48464">
    <property type="entry name" value="ENTH/VHS domain"/>
    <property type="match status" value="1"/>
</dbReference>
<dbReference type="SMART" id="SM00273">
    <property type="entry name" value="ENTH"/>
    <property type="match status" value="1"/>
</dbReference>
<protein>
    <submittedName>
        <fullName evidence="3">ENTH-domain-containing protein</fullName>
    </submittedName>
</protein>
<dbReference type="PANTHER" id="PTHR12276">
    <property type="entry name" value="EPSIN/ENT-RELATED"/>
    <property type="match status" value="1"/>
</dbReference>
<gene>
    <name evidence="3" type="ORF">DAEQUDRAFT_718444</name>
</gene>
<dbReference type="FunFam" id="1.25.40.90:FF:000006">
    <property type="entry name" value="Clathrin interactor 1"/>
    <property type="match status" value="1"/>
</dbReference>
<dbReference type="AlphaFoldDB" id="A0A165LAP0"/>
<organism evidence="3 4">
    <name type="scientific">Daedalea quercina L-15889</name>
    <dbReference type="NCBI Taxonomy" id="1314783"/>
    <lineage>
        <taxon>Eukaryota</taxon>
        <taxon>Fungi</taxon>
        <taxon>Dikarya</taxon>
        <taxon>Basidiomycota</taxon>
        <taxon>Agaricomycotina</taxon>
        <taxon>Agaricomycetes</taxon>
        <taxon>Polyporales</taxon>
        <taxon>Fomitopsis</taxon>
    </lineage>
</organism>
<keyword evidence="4" id="KW-1185">Reference proteome</keyword>
<evidence type="ECO:0000256" key="1">
    <source>
        <dbReference type="SAM" id="MobiDB-lite"/>
    </source>
</evidence>
<dbReference type="Gene3D" id="1.25.40.90">
    <property type="match status" value="1"/>
</dbReference>
<dbReference type="STRING" id="1314783.A0A165LAP0"/>
<reference evidence="3 4" key="1">
    <citation type="journal article" date="2016" name="Mol. Biol. Evol.">
        <title>Comparative Genomics of Early-Diverging Mushroom-Forming Fungi Provides Insights into the Origins of Lignocellulose Decay Capabilities.</title>
        <authorList>
            <person name="Nagy L.G."/>
            <person name="Riley R."/>
            <person name="Tritt A."/>
            <person name="Adam C."/>
            <person name="Daum C."/>
            <person name="Floudas D."/>
            <person name="Sun H."/>
            <person name="Yadav J.S."/>
            <person name="Pangilinan J."/>
            <person name="Larsson K.H."/>
            <person name="Matsuura K."/>
            <person name="Barry K."/>
            <person name="Labutti K."/>
            <person name="Kuo R."/>
            <person name="Ohm R.A."/>
            <person name="Bhattacharya S.S."/>
            <person name="Shirouzu T."/>
            <person name="Yoshinaga Y."/>
            <person name="Martin F.M."/>
            <person name="Grigoriev I.V."/>
            <person name="Hibbett D.S."/>
        </authorList>
    </citation>
    <scope>NUCLEOTIDE SEQUENCE [LARGE SCALE GENOMIC DNA]</scope>
    <source>
        <strain evidence="3 4">L-15889</strain>
    </source>
</reference>
<dbReference type="PANTHER" id="PTHR12276:SF45">
    <property type="entry name" value="CLATHRIN INTERACTOR 1"/>
    <property type="match status" value="1"/>
</dbReference>
<feature type="compositionally biased region" description="Basic and acidic residues" evidence="1">
    <location>
        <begin position="235"/>
        <end position="245"/>
    </location>
</feature>
<dbReference type="CDD" id="cd16992">
    <property type="entry name" value="ENTH_Ent3"/>
    <property type="match status" value="1"/>
</dbReference>
<feature type="region of interest" description="Disordered" evidence="1">
    <location>
        <begin position="541"/>
        <end position="566"/>
    </location>
</feature>
<feature type="compositionally biased region" description="Low complexity" evidence="1">
    <location>
        <begin position="459"/>
        <end position="477"/>
    </location>
</feature>
<feature type="compositionally biased region" description="Low complexity" evidence="1">
    <location>
        <begin position="258"/>
        <end position="281"/>
    </location>
</feature>
<sequence>MDRIESLSQTLSQITMYDIKSMYNQAKNVVFNVSEMEAKVRDATNDEPWGASSTLMQEIAQGTFNFQNFNEIMPAIYARFMEKEARQWRQIYKALQLLEYLVKNGSERVVDDARSHIATIKMLRNFYYIDDKGKDQGLNVRNRSKELVELLSDVDKIRGERRKAKQNKSKYTGIGNDPMSFTSSGSRYGGFGSDSLGYSGGNYSGGGYSGGSYGGGGSGSYGDSYSGSSSNAGGFRDDVGRRGFQEYDAGDDEELPRRSNSVSSRPSAQRRGSAAQASTATPVTPRAPEPSPAPVLDLLGMDDDFASVPPATDKALPALGQQTAPIADALDDDFDDFQTAPTVPPVAAAPAAPVLAQPQPPHQMAAPLFAQQAPLQSMTAPVQSMSPPIPSMSPAQAMRPGMASAPQMNMNRMSMGSAGFASMTASPATTTPARTPYMSPTSAPMQPSIFPSQPARANTMSPPATTTTTGTPKPAASANFEDLWSMSLGGGSSASKPGTPVAGAKSMKDLEREKAQTGIWGAAHARPASGSGGFGVFAGATGAGAPAAPSSTPAAQAGNGLDDLLF</sequence>
<accession>A0A165LAP0</accession>
<feature type="region of interest" description="Disordered" evidence="1">
    <location>
        <begin position="221"/>
        <end position="307"/>
    </location>
</feature>
<dbReference type="GO" id="GO:0030125">
    <property type="term" value="C:clathrin vesicle coat"/>
    <property type="evidence" value="ECO:0007669"/>
    <property type="project" value="TreeGrafter"/>
</dbReference>
<evidence type="ECO:0000259" key="2">
    <source>
        <dbReference type="PROSITE" id="PS50942"/>
    </source>
</evidence>
<feature type="compositionally biased region" description="Low complexity" evidence="1">
    <location>
        <begin position="541"/>
        <end position="558"/>
    </location>
</feature>
<dbReference type="GO" id="GO:0005768">
    <property type="term" value="C:endosome"/>
    <property type="evidence" value="ECO:0007669"/>
    <property type="project" value="TreeGrafter"/>
</dbReference>
<dbReference type="InterPro" id="IPR013809">
    <property type="entry name" value="ENTH"/>
</dbReference>
<dbReference type="PROSITE" id="PS50942">
    <property type="entry name" value="ENTH"/>
    <property type="match status" value="1"/>
</dbReference>
<dbReference type="Pfam" id="PF01417">
    <property type="entry name" value="ENTH"/>
    <property type="match status" value="1"/>
</dbReference>
<feature type="region of interest" description="Disordered" evidence="1">
    <location>
        <begin position="451"/>
        <end position="477"/>
    </location>
</feature>
<dbReference type="OrthoDB" id="4033880at2759"/>
<proteinExistence type="predicted"/>
<dbReference type="InterPro" id="IPR008942">
    <property type="entry name" value="ENTH_VHS"/>
</dbReference>
<dbReference type="GO" id="GO:0006895">
    <property type="term" value="P:Golgi to endosome transport"/>
    <property type="evidence" value="ECO:0007669"/>
    <property type="project" value="TreeGrafter"/>
</dbReference>
<dbReference type="GO" id="GO:0006897">
    <property type="term" value="P:endocytosis"/>
    <property type="evidence" value="ECO:0007669"/>
    <property type="project" value="TreeGrafter"/>
</dbReference>
<feature type="region of interest" description="Disordered" evidence="1">
    <location>
        <begin position="381"/>
        <end position="402"/>
    </location>
</feature>
<feature type="compositionally biased region" description="Low complexity" evidence="1">
    <location>
        <begin position="221"/>
        <end position="234"/>
    </location>
</feature>
<name>A0A165LAP0_9APHY</name>
<dbReference type="GO" id="GO:0005829">
    <property type="term" value="C:cytosol"/>
    <property type="evidence" value="ECO:0007669"/>
    <property type="project" value="GOC"/>
</dbReference>
<dbReference type="EMBL" id="KV429138">
    <property type="protein sequence ID" value="KZT64169.1"/>
    <property type="molecule type" value="Genomic_DNA"/>
</dbReference>
<dbReference type="GO" id="GO:0005886">
    <property type="term" value="C:plasma membrane"/>
    <property type="evidence" value="ECO:0007669"/>
    <property type="project" value="TreeGrafter"/>
</dbReference>
<evidence type="ECO:0000313" key="4">
    <source>
        <dbReference type="Proteomes" id="UP000076727"/>
    </source>
</evidence>
<dbReference type="Proteomes" id="UP000076727">
    <property type="component" value="Unassembled WGS sequence"/>
</dbReference>
<dbReference type="GO" id="GO:0005543">
    <property type="term" value="F:phospholipid binding"/>
    <property type="evidence" value="ECO:0007669"/>
    <property type="project" value="TreeGrafter"/>
</dbReference>
<evidence type="ECO:0000313" key="3">
    <source>
        <dbReference type="EMBL" id="KZT64169.1"/>
    </source>
</evidence>
<dbReference type="GO" id="GO:0030276">
    <property type="term" value="F:clathrin binding"/>
    <property type="evidence" value="ECO:0007669"/>
    <property type="project" value="TreeGrafter"/>
</dbReference>